<evidence type="ECO:0000313" key="9">
    <source>
        <dbReference type="Proteomes" id="UP000828390"/>
    </source>
</evidence>
<sequence>MAIILDEPSLIDNFLYYGLFLGAIFQIVCIAAVIFIPQSENEEELPEETSAEMKSPGSTSRPTSSGKKQKIEKKKKR</sequence>
<evidence type="ECO:0000256" key="3">
    <source>
        <dbReference type="ARBA" id="ARBA00022692"/>
    </source>
</evidence>
<evidence type="ECO:0000256" key="1">
    <source>
        <dbReference type="ARBA" id="ARBA00004167"/>
    </source>
</evidence>
<dbReference type="Proteomes" id="UP000828390">
    <property type="component" value="Unassembled WGS sequence"/>
</dbReference>
<keyword evidence="3 7" id="KW-0812">Transmembrane</keyword>
<name>A0A9D4GJW2_DREPO</name>
<feature type="region of interest" description="Disordered" evidence="6">
    <location>
        <begin position="44"/>
        <end position="77"/>
    </location>
</feature>
<feature type="transmembrane region" description="Helical" evidence="7">
    <location>
        <begin position="14"/>
        <end position="36"/>
    </location>
</feature>
<protein>
    <recommendedName>
        <fullName evidence="10">Protein anon-73B1</fullName>
    </recommendedName>
</protein>
<evidence type="ECO:0000256" key="5">
    <source>
        <dbReference type="ARBA" id="ARBA00023136"/>
    </source>
</evidence>
<keyword evidence="5 7" id="KW-0472">Membrane</keyword>
<dbReference type="EMBL" id="JAIWYP010000005">
    <property type="protein sequence ID" value="KAH3816806.1"/>
    <property type="molecule type" value="Genomic_DNA"/>
</dbReference>
<reference evidence="8" key="2">
    <citation type="submission" date="2020-11" db="EMBL/GenBank/DDBJ databases">
        <authorList>
            <person name="McCartney M.A."/>
            <person name="Auch B."/>
            <person name="Kono T."/>
            <person name="Mallez S."/>
            <person name="Becker A."/>
            <person name="Gohl D.M."/>
            <person name="Silverstein K.A.T."/>
            <person name="Koren S."/>
            <person name="Bechman K.B."/>
            <person name="Herman A."/>
            <person name="Abrahante J.E."/>
            <person name="Garbe J."/>
        </authorList>
    </citation>
    <scope>NUCLEOTIDE SEQUENCE</scope>
    <source>
        <strain evidence="8">Duluth1</strain>
        <tissue evidence="8">Whole animal</tissue>
    </source>
</reference>
<evidence type="ECO:0000256" key="6">
    <source>
        <dbReference type="SAM" id="MobiDB-lite"/>
    </source>
</evidence>
<evidence type="ECO:0000313" key="8">
    <source>
        <dbReference type="EMBL" id="KAH3816806.1"/>
    </source>
</evidence>
<evidence type="ECO:0008006" key="10">
    <source>
        <dbReference type="Google" id="ProtNLM"/>
    </source>
</evidence>
<dbReference type="InterPro" id="IPR009621">
    <property type="entry name" value="UPF0239"/>
</dbReference>
<comment type="caution">
    <text evidence="8">The sequence shown here is derived from an EMBL/GenBank/DDBJ whole genome shotgun (WGS) entry which is preliminary data.</text>
</comment>
<organism evidence="8 9">
    <name type="scientific">Dreissena polymorpha</name>
    <name type="common">Zebra mussel</name>
    <name type="synonym">Mytilus polymorpha</name>
    <dbReference type="NCBI Taxonomy" id="45954"/>
    <lineage>
        <taxon>Eukaryota</taxon>
        <taxon>Metazoa</taxon>
        <taxon>Spiralia</taxon>
        <taxon>Lophotrochozoa</taxon>
        <taxon>Mollusca</taxon>
        <taxon>Bivalvia</taxon>
        <taxon>Autobranchia</taxon>
        <taxon>Heteroconchia</taxon>
        <taxon>Euheterodonta</taxon>
        <taxon>Imparidentia</taxon>
        <taxon>Neoheterodontei</taxon>
        <taxon>Myida</taxon>
        <taxon>Dreissenoidea</taxon>
        <taxon>Dreissenidae</taxon>
        <taxon>Dreissena</taxon>
    </lineage>
</organism>
<dbReference type="AlphaFoldDB" id="A0A9D4GJW2"/>
<evidence type="ECO:0000256" key="4">
    <source>
        <dbReference type="ARBA" id="ARBA00022989"/>
    </source>
</evidence>
<gene>
    <name evidence="8" type="ORF">DPMN_118329</name>
</gene>
<dbReference type="PANTHER" id="PTHR14409:SF0">
    <property type="entry name" value="PROTEIN MANBAL"/>
    <property type="match status" value="1"/>
</dbReference>
<dbReference type="GO" id="GO:0016020">
    <property type="term" value="C:membrane"/>
    <property type="evidence" value="ECO:0007669"/>
    <property type="project" value="UniProtKB-SubCell"/>
</dbReference>
<dbReference type="Pfam" id="PF06783">
    <property type="entry name" value="UPF0239"/>
    <property type="match status" value="1"/>
</dbReference>
<accession>A0A9D4GJW2</accession>
<feature type="compositionally biased region" description="Low complexity" evidence="6">
    <location>
        <begin position="52"/>
        <end position="66"/>
    </location>
</feature>
<reference evidence="8" key="1">
    <citation type="journal article" date="2019" name="bioRxiv">
        <title>The Genome of the Zebra Mussel, Dreissena polymorpha: A Resource for Invasive Species Research.</title>
        <authorList>
            <person name="McCartney M.A."/>
            <person name="Auch B."/>
            <person name="Kono T."/>
            <person name="Mallez S."/>
            <person name="Zhang Y."/>
            <person name="Obille A."/>
            <person name="Becker A."/>
            <person name="Abrahante J.E."/>
            <person name="Garbe J."/>
            <person name="Badalamenti J.P."/>
            <person name="Herman A."/>
            <person name="Mangelson H."/>
            <person name="Liachko I."/>
            <person name="Sullivan S."/>
            <person name="Sone E.D."/>
            <person name="Koren S."/>
            <person name="Silverstein K.A.T."/>
            <person name="Beckman K.B."/>
            <person name="Gohl D.M."/>
        </authorList>
    </citation>
    <scope>NUCLEOTIDE SEQUENCE</scope>
    <source>
        <strain evidence="8">Duluth1</strain>
        <tissue evidence="8">Whole animal</tissue>
    </source>
</reference>
<comment type="subcellular location">
    <subcellularLocation>
        <location evidence="1">Membrane</location>
        <topology evidence="1">Single-pass membrane protein</topology>
    </subcellularLocation>
</comment>
<evidence type="ECO:0000256" key="2">
    <source>
        <dbReference type="ARBA" id="ARBA00006839"/>
    </source>
</evidence>
<comment type="similarity">
    <text evidence="2">Belongs to the UPF0239 family.</text>
</comment>
<keyword evidence="9" id="KW-1185">Reference proteome</keyword>
<proteinExistence type="inferred from homology"/>
<keyword evidence="4 7" id="KW-1133">Transmembrane helix</keyword>
<evidence type="ECO:0000256" key="7">
    <source>
        <dbReference type="SAM" id="Phobius"/>
    </source>
</evidence>
<feature type="compositionally biased region" description="Basic residues" evidence="6">
    <location>
        <begin position="67"/>
        <end position="77"/>
    </location>
</feature>
<dbReference type="PANTHER" id="PTHR14409">
    <property type="entry name" value="MANNOSIDASE, BETA A, LYSOSOMAL-LIKE, MANBAL PROTEIN"/>
    <property type="match status" value="1"/>
</dbReference>